<evidence type="ECO:0000313" key="2">
    <source>
        <dbReference type="EMBL" id="MPC59922.1"/>
    </source>
</evidence>
<organism evidence="2 3">
    <name type="scientific">Portunus trituberculatus</name>
    <name type="common">Swimming crab</name>
    <name type="synonym">Neptunus trituberculatus</name>
    <dbReference type="NCBI Taxonomy" id="210409"/>
    <lineage>
        <taxon>Eukaryota</taxon>
        <taxon>Metazoa</taxon>
        <taxon>Ecdysozoa</taxon>
        <taxon>Arthropoda</taxon>
        <taxon>Crustacea</taxon>
        <taxon>Multicrustacea</taxon>
        <taxon>Malacostraca</taxon>
        <taxon>Eumalacostraca</taxon>
        <taxon>Eucarida</taxon>
        <taxon>Decapoda</taxon>
        <taxon>Pleocyemata</taxon>
        <taxon>Brachyura</taxon>
        <taxon>Eubrachyura</taxon>
        <taxon>Portunoidea</taxon>
        <taxon>Portunidae</taxon>
        <taxon>Portuninae</taxon>
        <taxon>Portunus</taxon>
    </lineage>
</organism>
<feature type="compositionally biased region" description="Basic and acidic residues" evidence="1">
    <location>
        <begin position="33"/>
        <end position="56"/>
    </location>
</feature>
<keyword evidence="3" id="KW-1185">Reference proteome</keyword>
<dbReference type="AlphaFoldDB" id="A0A5B7GLU8"/>
<evidence type="ECO:0000313" key="3">
    <source>
        <dbReference type="Proteomes" id="UP000324222"/>
    </source>
</evidence>
<gene>
    <name evidence="2" type="ORF">E2C01_053952</name>
</gene>
<reference evidence="2 3" key="1">
    <citation type="submission" date="2019-05" db="EMBL/GenBank/DDBJ databases">
        <title>Another draft genome of Portunus trituberculatus and its Hox gene families provides insights of decapod evolution.</title>
        <authorList>
            <person name="Jeong J.-H."/>
            <person name="Song I."/>
            <person name="Kim S."/>
            <person name="Choi T."/>
            <person name="Kim D."/>
            <person name="Ryu S."/>
            <person name="Kim W."/>
        </authorList>
    </citation>
    <scope>NUCLEOTIDE SEQUENCE [LARGE SCALE GENOMIC DNA]</scope>
    <source>
        <tissue evidence="2">Muscle</tissue>
    </source>
</reference>
<proteinExistence type="predicted"/>
<protein>
    <submittedName>
        <fullName evidence="2">Uncharacterized protein</fullName>
    </submittedName>
</protein>
<comment type="caution">
    <text evidence="2">The sequence shown here is derived from an EMBL/GenBank/DDBJ whole genome shotgun (WGS) entry which is preliminary data.</text>
</comment>
<feature type="region of interest" description="Disordered" evidence="1">
    <location>
        <begin position="1"/>
        <end position="88"/>
    </location>
</feature>
<dbReference type="EMBL" id="VSRR010016990">
    <property type="protein sequence ID" value="MPC59922.1"/>
    <property type="molecule type" value="Genomic_DNA"/>
</dbReference>
<sequence length="139" mass="14978">MSDGETPLVPEQRQESEEQEDRCEEELLVLNAEESRGRDGRGSEKCKAEEEDKEASHTCGNGQESHTTDSKGEGSPAAPTHAASTDVGVVRRVASKLLKVAWVAVTFPLFFPICASPQLAATPTPYIAHGREENIGEAT</sequence>
<accession>A0A5B7GLU8</accession>
<feature type="compositionally biased region" description="Acidic residues" evidence="1">
    <location>
        <begin position="17"/>
        <end position="27"/>
    </location>
</feature>
<evidence type="ECO:0000256" key="1">
    <source>
        <dbReference type="SAM" id="MobiDB-lite"/>
    </source>
</evidence>
<name>A0A5B7GLU8_PORTR</name>
<dbReference type="Proteomes" id="UP000324222">
    <property type="component" value="Unassembled WGS sequence"/>
</dbReference>